<dbReference type="EMBL" id="QHGU01000145">
    <property type="protein sequence ID" value="PZM52880.1"/>
    <property type="molecule type" value="Genomic_DNA"/>
</dbReference>
<accession>A0AB73TLQ3</accession>
<comment type="caution">
    <text evidence="1">The sequence shown here is derived from an EMBL/GenBank/DDBJ whole genome shotgun (WGS) entry which is preliminary data.</text>
</comment>
<reference evidence="1 2" key="1">
    <citation type="submission" date="2018-05" db="EMBL/GenBank/DDBJ databases">
        <title>Vancomycin-resistant Enterococcus faecium strain from Chelyabinsk, Russia.</title>
        <authorList>
            <person name="Gostev V."/>
            <person name="Goncharov A."/>
            <person name="Kolodzhieva V."/>
            <person name="Suvorov A."/>
            <person name="Sidorenko S."/>
            <person name="Zueva L."/>
        </authorList>
    </citation>
    <scope>NUCLEOTIDE SEQUENCE [LARGE SCALE GENOMIC DNA]</scope>
    <source>
        <strain evidence="1 2">20</strain>
    </source>
</reference>
<evidence type="ECO:0000313" key="1">
    <source>
        <dbReference type="EMBL" id="PZM52880.1"/>
    </source>
</evidence>
<sequence length="76" mass="8959">MISWILVLIYNMSKKILLRSFKLAYGCSIYKNIHKPICRVNNPSERYLGEKTSNTIYFIKKRGVKRNVQEKFKGMG</sequence>
<protein>
    <submittedName>
        <fullName evidence="1">Uncharacterized protein</fullName>
    </submittedName>
</protein>
<evidence type="ECO:0000313" key="2">
    <source>
        <dbReference type="Proteomes" id="UP000249070"/>
    </source>
</evidence>
<dbReference type="AlphaFoldDB" id="A0AB73TLQ3"/>
<organism evidence="1 2">
    <name type="scientific">Enterococcus faecium</name>
    <name type="common">Streptococcus faecium</name>
    <dbReference type="NCBI Taxonomy" id="1352"/>
    <lineage>
        <taxon>Bacteria</taxon>
        <taxon>Bacillati</taxon>
        <taxon>Bacillota</taxon>
        <taxon>Bacilli</taxon>
        <taxon>Lactobacillales</taxon>
        <taxon>Enterococcaceae</taxon>
        <taxon>Enterococcus</taxon>
    </lineage>
</organism>
<dbReference type="Proteomes" id="UP000249070">
    <property type="component" value="Unassembled WGS sequence"/>
</dbReference>
<proteinExistence type="predicted"/>
<gene>
    <name evidence="1" type="ORF">DKP91_14835</name>
</gene>
<name>A0AB73TLQ3_ENTFC</name>